<sequence length="143" mass="15801">MGVTTDGEEGGRLTLAFTFAAFEEFARPGAVLADAREWSRYVGVVGNDTEAVRAFLRARDLRHDFELGDRDKWLALRELRAETDTPRHVLVGTSRDDRMAAEGTGWEFVPVGEAAEKAGWERGDGTDESAGLASRLRALFGRR</sequence>
<dbReference type="OrthoDB" id="221805at2157"/>
<evidence type="ECO:0000259" key="1">
    <source>
        <dbReference type="Pfam" id="PF23439"/>
    </source>
</evidence>
<protein>
    <recommendedName>
        <fullName evidence="1">DUF7124 domain-containing protein</fullName>
    </recommendedName>
</protein>
<reference evidence="2 3" key="1">
    <citation type="journal article" date="2013" name="Genome Announc.">
        <title>Draft Genome Sequence of 'Candidatus Halobonum tyrrellensis' Strain G22, Isolated from the Hypersaline Waters of Lake Tyrrell, Australia.</title>
        <authorList>
            <person name="Ugalde J.A."/>
            <person name="Narasingarao P."/>
            <person name="Kuo S."/>
            <person name="Podell S."/>
            <person name="Allen E.E."/>
        </authorList>
    </citation>
    <scope>NUCLEOTIDE SEQUENCE [LARGE SCALE GENOMIC DNA]</scope>
    <source>
        <strain evidence="2 3">G22</strain>
    </source>
</reference>
<evidence type="ECO:0000313" key="2">
    <source>
        <dbReference type="EMBL" id="ESP90175.1"/>
    </source>
</evidence>
<feature type="domain" description="DUF7124" evidence="1">
    <location>
        <begin position="13"/>
        <end position="121"/>
    </location>
</feature>
<dbReference type="InterPro" id="IPR055548">
    <property type="entry name" value="DUF7124"/>
</dbReference>
<dbReference type="RefSeq" id="WP_023392879.1">
    <property type="nucleotide sequence ID" value="NZ_ASGZ01000002.1"/>
</dbReference>
<dbReference type="Pfam" id="PF23439">
    <property type="entry name" value="DUF7124"/>
    <property type="match status" value="1"/>
</dbReference>
<comment type="caution">
    <text evidence="2">The sequence shown here is derived from an EMBL/GenBank/DDBJ whole genome shotgun (WGS) entry which is preliminary data.</text>
</comment>
<dbReference type="Proteomes" id="UP000017840">
    <property type="component" value="Unassembled WGS sequence"/>
</dbReference>
<organism evidence="2 3">
    <name type="scientific">Candidatus Halobonum tyrrellensis G22</name>
    <dbReference type="NCBI Taxonomy" id="1324957"/>
    <lineage>
        <taxon>Archaea</taxon>
        <taxon>Methanobacteriati</taxon>
        <taxon>Methanobacteriota</taxon>
        <taxon>Stenosarchaea group</taxon>
        <taxon>Halobacteria</taxon>
        <taxon>Halobacteriales</taxon>
        <taxon>Haloferacaceae</taxon>
        <taxon>Candidatus Halobonum</taxon>
    </lineage>
</organism>
<dbReference type="AlphaFoldDB" id="V4HHD4"/>
<accession>V4HHD4</accession>
<gene>
    <name evidence="2" type="ORF">K933_01402</name>
</gene>
<evidence type="ECO:0000313" key="3">
    <source>
        <dbReference type="Proteomes" id="UP000017840"/>
    </source>
</evidence>
<dbReference type="eggNOG" id="arCOG03063">
    <property type="taxonomic scope" value="Archaea"/>
</dbReference>
<keyword evidence="3" id="KW-1185">Reference proteome</keyword>
<name>V4HHD4_9EURY</name>
<dbReference type="EMBL" id="ASGZ01000002">
    <property type="protein sequence ID" value="ESP90175.1"/>
    <property type="molecule type" value="Genomic_DNA"/>
</dbReference>
<dbReference type="STRING" id="1324957.K933_01402"/>
<proteinExistence type="predicted"/>